<evidence type="ECO:0000313" key="8">
    <source>
        <dbReference type="EMBL" id="MED6257318.1"/>
    </source>
</evidence>
<dbReference type="GO" id="GO:0016829">
    <property type="term" value="F:lyase activity"/>
    <property type="evidence" value="ECO:0007669"/>
    <property type="project" value="UniProtKB-KW"/>
</dbReference>
<organism evidence="8 9">
    <name type="scientific">Ataeniobius toweri</name>
    <dbReference type="NCBI Taxonomy" id="208326"/>
    <lineage>
        <taxon>Eukaryota</taxon>
        <taxon>Metazoa</taxon>
        <taxon>Chordata</taxon>
        <taxon>Craniata</taxon>
        <taxon>Vertebrata</taxon>
        <taxon>Euteleostomi</taxon>
        <taxon>Actinopterygii</taxon>
        <taxon>Neopterygii</taxon>
        <taxon>Teleostei</taxon>
        <taxon>Neoteleostei</taxon>
        <taxon>Acanthomorphata</taxon>
        <taxon>Ovalentaria</taxon>
        <taxon>Atherinomorphae</taxon>
        <taxon>Cyprinodontiformes</taxon>
        <taxon>Goodeidae</taxon>
        <taxon>Ataeniobius</taxon>
    </lineage>
</organism>
<sequence length="565" mass="62820">MDYWSALEVYKEMLLVYLEEGRRQVNSRCSDLEPWQLIGASVLTTLGILWLKGFLFQQESLTSRIKKQCFRLIRKMPFVGDSIQRQLNKALDDMSASLCTLKEGMSYTKQLPSKGLTQSQVMEKIKEYDTLNEVQWEKGCVSGAVYWGDETLTKLLVKVYGDFAWSNPLHPDIFPGVRKMEAEVVRMSCTLFHGGPNSCGTVTSGGTESILMACKAYRDMAHERGVKYPEILAPVSVHAAFDKAAHYFGMKLVHIPLDQKTMKVDVKAMRRAISKNTAMLVCSAPQFPHGIIDPVEDVAKLAVRYNIPLHVDACLGGFLIVFMEKAGYSLAPFDFRVKGVTSISADTHKYGYAPKGSSVILYSDKSYRQYQYFVAPDWQGGIYASPSVAGSRPGGIIAACWATMMYMGESGYVDATRKIISTARKIRNEIKKIKGVFVFGNPEVSVVAIGSEVFDIFRLSNALTSKGWNLNTLQYPSSIHICCTVLHTQPGVADRFIREVKDQVAIIMKNPKEKTTGKGAIYGMAQAIPDRTLVTEISRGFLDCLYSTEAPKSNISHMNGNGKAH</sequence>
<protein>
    <recommendedName>
        <fullName evidence="5">sphinganine-1-phosphate aldolase</fullName>
        <ecNumber evidence="5">4.1.2.27</ecNumber>
    </recommendedName>
    <alternativeName>
        <fullName evidence="6">Sphingosine-1-phosphate aldolase</fullName>
    </alternativeName>
</protein>
<keyword evidence="3 7" id="KW-0456">Lyase</keyword>
<reference evidence="8 9" key="1">
    <citation type="submission" date="2021-07" db="EMBL/GenBank/DDBJ databases">
        <authorList>
            <person name="Palmer J.M."/>
        </authorList>
    </citation>
    <scope>NUCLEOTIDE SEQUENCE [LARGE SCALE GENOMIC DNA]</scope>
    <source>
        <strain evidence="8 9">AT_MEX2019</strain>
        <tissue evidence="8">Muscle</tissue>
    </source>
</reference>
<evidence type="ECO:0000256" key="3">
    <source>
        <dbReference type="ARBA" id="ARBA00023239"/>
    </source>
</evidence>
<dbReference type="Gene3D" id="3.90.1150.10">
    <property type="entry name" value="Aspartate Aminotransferase, domain 1"/>
    <property type="match status" value="1"/>
</dbReference>
<dbReference type="PANTHER" id="PTHR42735:SF6">
    <property type="entry name" value="SPHINGOSINE-1-PHOSPHATE LYASE 1"/>
    <property type="match status" value="1"/>
</dbReference>
<evidence type="ECO:0000313" key="9">
    <source>
        <dbReference type="Proteomes" id="UP001345963"/>
    </source>
</evidence>
<evidence type="ECO:0000256" key="7">
    <source>
        <dbReference type="RuleBase" id="RU000382"/>
    </source>
</evidence>
<dbReference type="InterPro" id="IPR015422">
    <property type="entry name" value="PyrdxlP-dep_Trfase_small"/>
</dbReference>
<comment type="cofactor">
    <cofactor evidence="1 7">
        <name>pyridoxal 5'-phosphate</name>
        <dbReference type="ChEBI" id="CHEBI:597326"/>
    </cofactor>
</comment>
<evidence type="ECO:0000256" key="2">
    <source>
        <dbReference type="ARBA" id="ARBA00022898"/>
    </source>
</evidence>
<keyword evidence="2 7" id="KW-0663">Pyridoxal phosphate</keyword>
<dbReference type="EMBL" id="JAHUTI010079068">
    <property type="protein sequence ID" value="MED6257318.1"/>
    <property type="molecule type" value="Genomic_DNA"/>
</dbReference>
<dbReference type="Gene3D" id="3.40.640.10">
    <property type="entry name" value="Type I PLP-dependent aspartate aminotransferase-like (Major domain)"/>
    <property type="match status" value="1"/>
</dbReference>
<evidence type="ECO:0000256" key="4">
    <source>
        <dbReference type="ARBA" id="ARBA00038302"/>
    </source>
</evidence>
<dbReference type="SUPFAM" id="SSF53383">
    <property type="entry name" value="PLP-dependent transferases"/>
    <property type="match status" value="1"/>
</dbReference>
<evidence type="ECO:0000256" key="1">
    <source>
        <dbReference type="ARBA" id="ARBA00001933"/>
    </source>
</evidence>
<dbReference type="Pfam" id="PF00282">
    <property type="entry name" value="Pyridoxal_deC"/>
    <property type="match status" value="1"/>
</dbReference>
<comment type="caution">
    <text evidence="8">The sequence shown here is derived from an EMBL/GenBank/DDBJ whole genome shotgun (WGS) entry which is preliminary data.</text>
</comment>
<keyword evidence="9" id="KW-1185">Reference proteome</keyword>
<accession>A0ABU7C3N2</accession>
<proteinExistence type="inferred from homology"/>
<dbReference type="Gene3D" id="6.10.140.2150">
    <property type="match status" value="1"/>
</dbReference>
<dbReference type="InterPro" id="IPR015421">
    <property type="entry name" value="PyrdxlP-dep_Trfase_major"/>
</dbReference>
<dbReference type="Proteomes" id="UP001345963">
    <property type="component" value="Unassembled WGS sequence"/>
</dbReference>
<dbReference type="EC" id="4.1.2.27" evidence="5"/>
<comment type="similarity">
    <text evidence="4">Belongs to the group II decarboxylase family. Sphingosine-1-phosphate lyase subfamily.</text>
</comment>
<dbReference type="PANTHER" id="PTHR42735">
    <property type="match status" value="1"/>
</dbReference>
<gene>
    <name evidence="8" type="primary">SGPL1</name>
    <name evidence="8" type="ORF">ATANTOWER_018780</name>
</gene>
<name>A0ABU7C3N2_9TELE</name>
<dbReference type="CDD" id="cd06450">
    <property type="entry name" value="DOPA_deC_like"/>
    <property type="match status" value="1"/>
</dbReference>
<dbReference type="InterPro" id="IPR015424">
    <property type="entry name" value="PyrdxlP-dep_Trfase"/>
</dbReference>
<evidence type="ECO:0000256" key="6">
    <source>
        <dbReference type="ARBA" id="ARBA00042568"/>
    </source>
</evidence>
<evidence type="ECO:0000256" key="5">
    <source>
        <dbReference type="ARBA" id="ARBA00038965"/>
    </source>
</evidence>
<dbReference type="InterPro" id="IPR002129">
    <property type="entry name" value="PyrdxlP-dep_de-COase"/>
</dbReference>
<dbReference type="InterPro" id="IPR050477">
    <property type="entry name" value="GrpII_AminoAcid_Decarb"/>
</dbReference>